<accession>A0ABT3E511</accession>
<dbReference type="PANTHER" id="PTHR33992:SF1">
    <property type="entry name" value="RIBONUCLEASE P PROTEIN COMPONENT"/>
    <property type="match status" value="1"/>
</dbReference>
<keyword evidence="4 6" id="KW-0378">Hydrolase</keyword>
<evidence type="ECO:0000256" key="2">
    <source>
        <dbReference type="ARBA" id="ARBA00022722"/>
    </source>
</evidence>
<organism evidence="8 9">
    <name type="scientific">Weissella ceti</name>
    <dbReference type="NCBI Taxonomy" id="759620"/>
    <lineage>
        <taxon>Bacteria</taxon>
        <taxon>Bacillati</taxon>
        <taxon>Bacillota</taxon>
        <taxon>Bacilli</taxon>
        <taxon>Lactobacillales</taxon>
        <taxon>Lactobacillaceae</taxon>
        <taxon>Weissella</taxon>
    </lineage>
</organism>
<dbReference type="SUPFAM" id="SSF54211">
    <property type="entry name" value="Ribosomal protein S5 domain 2-like"/>
    <property type="match status" value="1"/>
</dbReference>
<keyword evidence="1 6" id="KW-0819">tRNA processing</keyword>
<evidence type="ECO:0000256" key="3">
    <source>
        <dbReference type="ARBA" id="ARBA00022759"/>
    </source>
</evidence>
<dbReference type="Gene3D" id="3.30.230.10">
    <property type="match status" value="1"/>
</dbReference>
<dbReference type="Pfam" id="PF00825">
    <property type="entry name" value="Ribonuclease_P"/>
    <property type="match status" value="1"/>
</dbReference>
<keyword evidence="2 6" id="KW-0540">Nuclease</keyword>
<proteinExistence type="inferred from homology"/>
<dbReference type="InterPro" id="IPR020568">
    <property type="entry name" value="Ribosomal_Su5_D2-typ_SF"/>
</dbReference>
<evidence type="ECO:0000256" key="4">
    <source>
        <dbReference type="ARBA" id="ARBA00022801"/>
    </source>
</evidence>
<dbReference type="InterPro" id="IPR014721">
    <property type="entry name" value="Ribsml_uS5_D2-typ_fold_subgr"/>
</dbReference>
<comment type="function">
    <text evidence="6">RNaseP catalyzes the removal of the 5'-leader sequence from pre-tRNA to produce the mature 5'-terminus. It can also cleave other RNA substrates such as 4.5S RNA. The protein component plays an auxiliary but essential role in vivo by binding to the 5'-leader sequence and broadening the substrate specificity of the ribozyme.</text>
</comment>
<evidence type="ECO:0000313" key="9">
    <source>
        <dbReference type="Proteomes" id="UP001526225"/>
    </source>
</evidence>
<keyword evidence="5 6" id="KW-0694">RNA-binding</keyword>
<dbReference type="InterPro" id="IPR000100">
    <property type="entry name" value="RNase_P"/>
</dbReference>
<evidence type="ECO:0000256" key="7">
    <source>
        <dbReference type="NCBIfam" id="TIGR00188"/>
    </source>
</evidence>
<keyword evidence="3 6" id="KW-0255">Endonuclease</keyword>
<comment type="similarity">
    <text evidence="6">Belongs to the RnpA family.</text>
</comment>
<reference evidence="8 9" key="1">
    <citation type="submission" date="2022-10" db="EMBL/GenBank/DDBJ databases">
        <title>Weissella fermenti sp. nov., isolated from fermented cabbage.</title>
        <authorList>
            <person name="Lee J.K."/>
            <person name="Baek J.H."/>
            <person name="Choi D.G."/>
            <person name="Kim J.M."/>
            <person name="Jeon C.O."/>
        </authorList>
    </citation>
    <scope>NUCLEOTIDE SEQUENCE [LARGE SCALE GENOMIC DNA]</scope>
    <source>
        <strain evidence="8 9">KACC 18534</strain>
    </source>
</reference>
<evidence type="ECO:0000256" key="6">
    <source>
        <dbReference type="HAMAP-Rule" id="MF_00227"/>
    </source>
</evidence>
<dbReference type="HAMAP" id="MF_00227">
    <property type="entry name" value="RNase_P"/>
    <property type="match status" value="1"/>
</dbReference>
<evidence type="ECO:0000256" key="1">
    <source>
        <dbReference type="ARBA" id="ARBA00022694"/>
    </source>
</evidence>
<dbReference type="Proteomes" id="UP001526225">
    <property type="component" value="Unassembled WGS sequence"/>
</dbReference>
<gene>
    <name evidence="6 8" type="primary">rnpA</name>
    <name evidence="8" type="ORF">OIT44_05470</name>
</gene>
<evidence type="ECO:0000313" key="8">
    <source>
        <dbReference type="EMBL" id="MCW0953519.1"/>
    </source>
</evidence>
<dbReference type="NCBIfam" id="TIGR00188">
    <property type="entry name" value="rnpA"/>
    <property type="match status" value="1"/>
</dbReference>
<dbReference type="EC" id="3.1.26.5" evidence="6 7"/>
<dbReference type="GO" id="GO:0004526">
    <property type="term" value="F:ribonuclease P activity"/>
    <property type="evidence" value="ECO:0007669"/>
    <property type="project" value="UniProtKB-EC"/>
</dbReference>
<comment type="caution">
    <text evidence="8">The sequence shown here is derived from an EMBL/GenBank/DDBJ whole genome shotgun (WGS) entry which is preliminary data.</text>
</comment>
<dbReference type="RefSeq" id="WP_213409017.1">
    <property type="nucleotide sequence ID" value="NZ_CP074441.1"/>
</dbReference>
<name>A0ABT3E511_9LACO</name>
<comment type="catalytic activity">
    <reaction evidence="6">
        <text>Endonucleolytic cleavage of RNA, removing 5'-extranucleotides from tRNA precursor.</text>
        <dbReference type="EC" id="3.1.26.5"/>
    </reaction>
</comment>
<keyword evidence="9" id="KW-1185">Reference proteome</keyword>
<evidence type="ECO:0000256" key="5">
    <source>
        <dbReference type="ARBA" id="ARBA00022884"/>
    </source>
</evidence>
<dbReference type="PANTHER" id="PTHR33992">
    <property type="entry name" value="RIBONUCLEASE P PROTEIN COMPONENT"/>
    <property type="match status" value="1"/>
</dbReference>
<dbReference type="EMBL" id="JAOZFE010000005">
    <property type="protein sequence ID" value="MCW0953519.1"/>
    <property type="molecule type" value="Genomic_DNA"/>
</dbReference>
<comment type="subunit">
    <text evidence="6">Consists of a catalytic RNA component (M1 or rnpB) and a protein subunit.</text>
</comment>
<sequence>MRKSYRVKSEADFQRVFDKHHSVANKMFIVYTMEREEAKHFRLGISISKKVALRGHERVWIKRRIRQSVLDFKPRLRQDVDILVIARPSAYEQDMETIKKNIEHVFTLADLFVDEPSKTEN</sequence>
<protein>
    <recommendedName>
        <fullName evidence="6 7">Ribonuclease P protein component</fullName>
        <shortName evidence="6">RNase P protein</shortName>
        <shortName evidence="6">RNaseP protein</shortName>
        <ecNumber evidence="6 7">3.1.26.5</ecNumber>
    </recommendedName>
    <alternativeName>
        <fullName evidence="6">Protein C5</fullName>
    </alternativeName>
</protein>